<dbReference type="EMBL" id="NWUO01000026">
    <property type="protein sequence ID" value="PNS09966.1"/>
    <property type="molecule type" value="Genomic_DNA"/>
</dbReference>
<dbReference type="SUPFAM" id="SSF53067">
    <property type="entry name" value="Actin-like ATPase domain"/>
    <property type="match status" value="2"/>
</dbReference>
<accession>A0A2K1Q4L3</accession>
<sequence>MKIFVDDGSTNVKVAYEADGKRKNVISPNSFKRGWSVQFGNQQIFNYSLNGENYTFDPISPDALTTTNVAYQYGDINVIAIHHALLMTGIQPQEVELVVTLPLAEYYDKNNQIIEENINKKIINVMRPVTLKGAETFTVKSVTVLPESIPAGFEVVKKLDPTQSLLIVDLGGTTLDISQVRGKMSGISKIHGDPNVGVSIMTDAVKDALSIAKTQGSSYLADDVIIHRNDSKYLKNRINDESHISTVENALKESEASLTKRVLQAIDDFHGYSHVMVIGGGAAIVADAIQSHTTVQKDRFFIAEEPQFALVNGIYQIG</sequence>
<organism evidence="3 4">
    <name type="scientific">Mixta theicola</name>
    <dbReference type="NCBI Taxonomy" id="1458355"/>
    <lineage>
        <taxon>Bacteria</taxon>
        <taxon>Pseudomonadati</taxon>
        <taxon>Pseudomonadota</taxon>
        <taxon>Gammaproteobacteria</taxon>
        <taxon>Enterobacterales</taxon>
        <taxon>Erwiniaceae</taxon>
        <taxon>Mixta</taxon>
    </lineage>
</organism>
<evidence type="ECO:0000313" key="4">
    <source>
        <dbReference type="Proteomes" id="UP000236345"/>
    </source>
</evidence>
<feature type="domain" description="Plasmid segregation protein ParM C-terminal" evidence="2">
    <location>
        <begin position="159"/>
        <end position="316"/>
    </location>
</feature>
<dbReference type="InterPro" id="IPR009440">
    <property type="entry name" value="ParM/StbA_N"/>
</dbReference>
<dbReference type="InterPro" id="IPR056367">
    <property type="entry name" value="ASKHA_NBD_ParM_R1-like"/>
</dbReference>
<dbReference type="CDD" id="cd24022">
    <property type="entry name" value="ASKHA_NBD_ParM_R1-like"/>
    <property type="match status" value="1"/>
</dbReference>
<dbReference type="Pfam" id="PF21523">
    <property type="entry name" value="ParM_N"/>
    <property type="match status" value="1"/>
</dbReference>
<dbReference type="Gene3D" id="3.30.420.40">
    <property type="match status" value="2"/>
</dbReference>
<dbReference type="Pfam" id="PF06406">
    <property type="entry name" value="StbA_N"/>
    <property type="match status" value="1"/>
</dbReference>
<comment type="caution">
    <text evidence="3">The sequence shown here is derived from an EMBL/GenBank/DDBJ whole genome shotgun (WGS) entry which is preliminary data.</text>
</comment>
<dbReference type="Proteomes" id="UP000236345">
    <property type="component" value="Unassembled WGS sequence"/>
</dbReference>
<feature type="domain" description="Plasmid segregation protein ParM/StbA N-terminal" evidence="1">
    <location>
        <begin position="1"/>
        <end position="157"/>
    </location>
</feature>
<dbReference type="AlphaFoldDB" id="A0A2K1Q4L3"/>
<proteinExistence type="predicted"/>
<gene>
    <name evidence="3" type="ORF">COO59_19855</name>
</gene>
<reference evidence="4" key="1">
    <citation type="submission" date="2017-09" db="EMBL/GenBank/DDBJ databases">
        <authorList>
            <person name="Palmer M."/>
            <person name="Steenkamp E.T."/>
            <person name="Coetzee M.P."/>
            <person name="Avontuur J.R."/>
            <person name="Van Zyl E."/>
            <person name="Chan W.-Y."/>
            <person name="Blom J."/>
            <person name="Venter S.N."/>
        </authorList>
    </citation>
    <scope>NUCLEOTIDE SEQUENCE [LARGE SCALE GENOMIC DNA]</scope>
    <source>
        <strain evidence="4">QC88-366</strain>
    </source>
</reference>
<keyword evidence="4" id="KW-1185">Reference proteome</keyword>
<dbReference type="InterPro" id="IPR048345">
    <property type="entry name" value="ParM_C"/>
</dbReference>
<dbReference type="OrthoDB" id="5857832at2"/>
<name>A0A2K1Q4L3_9GAMM</name>
<evidence type="ECO:0000259" key="1">
    <source>
        <dbReference type="Pfam" id="PF06406"/>
    </source>
</evidence>
<evidence type="ECO:0000313" key="3">
    <source>
        <dbReference type="EMBL" id="PNS09966.1"/>
    </source>
</evidence>
<evidence type="ECO:0000259" key="2">
    <source>
        <dbReference type="Pfam" id="PF21523"/>
    </source>
</evidence>
<dbReference type="InterPro" id="IPR043129">
    <property type="entry name" value="ATPase_NBD"/>
</dbReference>
<dbReference type="RefSeq" id="WP_103061396.1">
    <property type="nucleotide sequence ID" value="NZ_BSOF01000006.1"/>
</dbReference>
<protein>
    <submittedName>
        <fullName evidence="3">Recombinase</fullName>
    </submittedName>
</protein>